<accession>A0A2U8FD77</accession>
<evidence type="ECO:0000313" key="4">
    <source>
        <dbReference type="EMBL" id="AWI33797.1"/>
    </source>
</evidence>
<proteinExistence type="predicted"/>
<gene>
    <name evidence="4" type="ORF">CDV25_02740</name>
</gene>
<keyword evidence="4" id="KW-0489">Methyltransferase</keyword>
<feature type="domain" description="TaqI-like C-terminal specificity" evidence="3">
    <location>
        <begin position="4"/>
        <end position="85"/>
    </location>
</feature>
<dbReference type="GO" id="GO:0009307">
    <property type="term" value="P:DNA restriction-modification system"/>
    <property type="evidence" value="ECO:0007669"/>
    <property type="project" value="UniProtKB-KW"/>
</dbReference>
<dbReference type="OrthoDB" id="5329385at2"/>
<evidence type="ECO:0000313" key="5">
    <source>
        <dbReference type="Proteomes" id="UP000244890"/>
    </source>
</evidence>
<dbReference type="InterPro" id="IPR025931">
    <property type="entry name" value="TaqI_C"/>
</dbReference>
<reference evidence="4 5" key="1">
    <citation type="submission" date="2017-06" db="EMBL/GenBank/DDBJ databases">
        <title>Complete genome of Helicobacter apodemus.</title>
        <authorList>
            <person name="Cho S."/>
        </authorList>
    </citation>
    <scope>NUCLEOTIDE SEQUENCE [LARGE SCALE GENOMIC DNA]</scope>
    <source>
        <strain evidence="5">SNUVETPUB-15-01</strain>
    </source>
</reference>
<evidence type="ECO:0000256" key="1">
    <source>
        <dbReference type="ARBA" id="ARBA00022747"/>
    </source>
</evidence>
<dbReference type="KEGG" id="had:CDV25_02740"/>
<dbReference type="GO" id="GO:0008168">
    <property type="term" value="F:methyltransferase activity"/>
    <property type="evidence" value="ECO:0007669"/>
    <property type="project" value="UniProtKB-KW"/>
</dbReference>
<dbReference type="RefSeq" id="WP_108910670.1">
    <property type="nucleotide sequence ID" value="NZ_CP021886.1"/>
</dbReference>
<protein>
    <submittedName>
        <fullName evidence="4">DNA methyltransferase</fullName>
    </submittedName>
</protein>
<dbReference type="GO" id="GO:0003677">
    <property type="term" value="F:DNA binding"/>
    <property type="evidence" value="ECO:0007669"/>
    <property type="project" value="UniProtKB-KW"/>
</dbReference>
<dbReference type="GO" id="GO:0032259">
    <property type="term" value="P:methylation"/>
    <property type="evidence" value="ECO:0007669"/>
    <property type="project" value="UniProtKB-KW"/>
</dbReference>
<dbReference type="InterPro" id="IPR044946">
    <property type="entry name" value="Restrct_endonuc_typeI_TRD_sf"/>
</dbReference>
<dbReference type="EMBL" id="CP021886">
    <property type="protein sequence ID" value="AWI33797.1"/>
    <property type="molecule type" value="Genomic_DNA"/>
</dbReference>
<dbReference type="SUPFAM" id="SSF116734">
    <property type="entry name" value="DNA methylase specificity domain"/>
    <property type="match status" value="1"/>
</dbReference>
<dbReference type="Proteomes" id="UP000244890">
    <property type="component" value="Chromosome"/>
</dbReference>
<keyword evidence="4" id="KW-0808">Transferase</keyword>
<dbReference type="AlphaFoldDB" id="A0A2U8FD77"/>
<keyword evidence="1" id="KW-0680">Restriction system</keyword>
<sequence length="145" mass="16549">MEAQITYQGKILYPCIMANESCFVYEEKGFFALAPANLITGKECDMKYLTGFLNSSFVYFLMREFYMGGGIEGELKTNNLLKLPIPKTTKANQHIVNQIIALVDEILKLKAKDSTFDISVLESQIDKLVYKLYNLNQSEIKIIEK</sequence>
<keyword evidence="2" id="KW-0238">DNA-binding</keyword>
<evidence type="ECO:0000259" key="3">
    <source>
        <dbReference type="Pfam" id="PF12950"/>
    </source>
</evidence>
<organism evidence="4 5">
    <name type="scientific">Helicobacter apodemus</name>
    <dbReference type="NCBI Taxonomy" id="135569"/>
    <lineage>
        <taxon>Bacteria</taxon>
        <taxon>Pseudomonadati</taxon>
        <taxon>Campylobacterota</taxon>
        <taxon>Epsilonproteobacteria</taxon>
        <taxon>Campylobacterales</taxon>
        <taxon>Helicobacteraceae</taxon>
        <taxon>Helicobacter</taxon>
    </lineage>
</organism>
<name>A0A2U8FD77_9HELI</name>
<evidence type="ECO:0000256" key="2">
    <source>
        <dbReference type="ARBA" id="ARBA00023125"/>
    </source>
</evidence>
<dbReference type="Pfam" id="PF12950">
    <property type="entry name" value="TaqI_C"/>
    <property type="match status" value="1"/>
</dbReference>
<dbReference type="Gene3D" id="3.90.220.20">
    <property type="entry name" value="DNA methylase specificity domains"/>
    <property type="match status" value="1"/>
</dbReference>